<dbReference type="EMBL" id="FOSN01000038">
    <property type="protein sequence ID" value="SFK87976.1"/>
    <property type="molecule type" value="Genomic_DNA"/>
</dbReference>
<evidence type="ECO:0000256" key="4">
    <source>
        <dbReference type="ARBA" id="ARBA00022989"/>
    </source>
</evidence>
<evidence type="ECO:0000256" key="3">
    <source>
        <dbReference type="ARBA" id="ARBA00022692"/>
    </source>
</evidence>
<dbReference type="GO" id="GO:0005886">
    <property type="term" value="C:plasma membrane"/>
    <property type="evidence" value="ECO:0007669"/>
    <property type="project" value="UniProtKB-SubCell"/>
</dbReference>
<evidence type="ECO:0000256" key="1">
    <source>
        <dbReference type="ARBA" id="ARBA00004651"/>
    </source>
</evidence>
<feature type="transmembrane region" description="Helical" evidence="6">
    <location>
        <begin position="114"/>
        <end position="133"/>
    </location>
</feature>
<feature type="transmembrane region" description="Helical" evidence="6">
    <location>
        <begin position="47"/>
        <end position="72"/>
    </location>
</feature>
<dbReference type="Pfam" id="PF06146">
    <property type="entry name" value="PsiE"/>
    <property type="match status" value="1"/>
</dbReference>
<dbReference type="Proteomes" id="UP000198755">
    <property type="component" value="Unassembled WGS sequence"/>
</dbReference>
<evidence type="ECO:0000313" key="8">
    <source>
        <dbReference type="Proteomes" id="UP000198755"/>
    </source>
</evidence>
<dbReference type="STRING" id="1612308.SAMN05444581_1388"/>
<keyword evidence="8" id="KW-1185">Reference proteome</keyword>
<proteinExistence type="predicted"/>
<evidence type="ECO:0000256" key="6">
    <source>
        <dbReference type="SAM" id="Phobius"/>
    </source>
</evidence>
<evidence type="ECO:0000313" key="7">
    <source>
        <dbReference type="EMBL" id="SFK87976.1"/>
    </source>
</evidence>
<keyword evidence="3 6" id="KW-0812">Transmembrane</keyword>
<organism evidence="7 8">
    <name type="scientific">Methylocapsa palsarum</name>
    <dbReference type="NCBI Taxonomy" id="1612308"/>
    <lineage>
        <taxon>Bacteria</taxon>
        <taxon>Pseudomonadati</taxon>
        <taxon>Pseudomonadota</taxon>
        <taxon>Alphaproteobacteria</taxon>
        <taxon>Hyphomicrobiales</taxon>
        <taxon>Beijerinckiaceae</taxon>
        <taxon>Methylocapsa</taxon>
    </lineage>
</organism>
<evidence type="ECO:0008006" key="9">
    <source>
        <dbReference type="Google" id="ProtNLM"/>
    </source>
</evidence>
<name>A0A1I4D743_9HYPH</name>
<feature type="transmembrane region" description="Helical" evidence="6">
    <location>
        <begin position="84"/>
        <end position="102"/>
    </location>
</feature>
<keyword evidence="5 6" id="KW-0472">Membrane</keyword>
<gene>
    <name evidence="7" type="ORF">SAMN05444581_1388</name>
</gene>
<evidence type="ECO:0000256" key="2">
    <source>
        <dbReference type="ARBA" id="ARBA00022475"/>
    </source>
</evidence>
<evidence type="ECO:0000256" key="5">
    <source>
        <dbReference type="ARBA" id="ARBA00023136"/>
    </source>
</evidence>
<keyword evidence="2" id="KW-1003">Cell membrane</keyword>
<comment type="subcellular location">
    <subcellularLocation>
        <location evidence="1">Cell membrane</location>
        <topology evidence="1">Multi-pass membrane protein</topology>
    </subcellularLocation>
</comment>
<sequence length="189" mass="20463">MVSTMAAMPMSKGINQGAGLTDMDENSEREVTRFGAIASTVFLEIEILAYIVLGLLLALTALMGIGGAGMSIWTAVQDHGDENALVLTIDRLLFVLMVVEILHTVRVSFRLGTLVCEPFLIVGLIASIRRVLVITLETSQVSQPGKWTPDSQALLNSTMLELGVLGGLILVMVISIFMLRFSEKTILNK</sequence>
<dbReference type="AlphaFoldDB" id="A0A1I4D743"/>
<dbReference type="RefSeq" id="WP_342028942.1">
    <property type="nucleotide sequence ID" value="NZ_FOSN01000038.1"/>
</dbReference>
<feature type="transmembrane region" description="Helical" evidence="6">
    <location>
        <begin position="153"/>
        <end position="179"/>
    </location>
</feature>
<reference evidence="7 8" key="1">
    <citation type="submission" date="2016-10" db="EMBL/GenBank/DDBJ databases">
        <authorList>
            <person name="de Groot N.N."/>
        </authorList>
    </citation>
    <scope>NUCLEOTIDE SEQUENCE [LARGE SCALE GENOMIC DNA]</scope>
    <source>
        <strain evidence="7 8">NE2</strain>
    </source>
</reference>
<protein>
    <recommendedName>
        <fullName evidence="9">Phosphate-starvation-inducible E</fullName>
    </recommendedName>
</protein>
<dbReference type="InterPro" id="IPR020948">
    <property type="entry name" value="P_starv_induced_PsiE-like"/>
</dbReference>
<keyword evidence="4 6" id="KW-1133">Transmembrane helix</keyword>
<accession>A0A1I4D743</accession>